<evidence type="ECO:0000256" key="5">
    <source>
        <dbReference type="ARBA" id="ARBA00022833"/>
    </source>
</evidence>
<feature type="domain" description="C2H2-type" evidence="11">
    <location>
        <begin position="111"/>
        <end position="138"/>
    </location>
</feature>
<accession>A0A1E5WAX8</accession>
<dbReference type="InterPro" id="IPR013087">
    <property type="entry name" value="Znf_C2H2_type"/>
</dbReference>
<evidence type="ECO:0000313" key="13">
    <source>
        <dbReference type="Proteomes" id="UP000095767"/>
    </source>
</evidence>
<keyword evidence="8" id="KW-0539">Nucleus</keyword>
<comment type="caution">
    <text evidence="12">The sequence shown here is derived from an EMBL/GenBank/DDBJ whole genome shotgun (WGS) entry which is preliminary data.</text>
</comment>
<dbReference type="PANTHER" id="PTHR26374">
    <property type="entry name" value="ZINC FINGER PROTEIN ZAT5"/>
    <property type="match status" value="1"/>
</dbReference>
<reference evidence="12 13" key="1">
    <citation type="submission" date="2016-09" db="EMBL/GenBank/DDBJ databases">
        <title>The draft genome of Dichanthelium oligosanthes: A C3 panicoid grass species.</title>
        <authorList>
            <person name="Studer A.J."/>
            <person name="Schnable J.C."/>
            <person name="Brutnell T.P."/>
        </authorList>
    </citation>
    <scope>NUCLEOTIDE SEQUENCE [LARGE SCALE GENOMIC DNA]</scope>
    <source>
        <strain evidence="13">cv. Kellogg 1175</strain>
        <tissue evidence="12">Leaf</tissue>
    </source>
</reference>
<dbReference type="Pfam" id="PF13912">
    <property type="entry name" value="zf-C2H2_6"/>
    <property type="match status" value="2"/>
</dbReference>
<dbReference type="AlphaFoldDB" id="A0A1E5WAX8"/>
<evidence type="ECO:0000256" key="9">
    <source>
        <dbReference type="PROSITE-ProRule" id="PRU00042"/>
    </source>
</evidence>
<dbReference type="EMBL" id="LWDX02015069">
    <property type="protein sequence ID" value="OEL34537.1"/>
    <property type="molecule type" value="Genomic_DNA"/>
</dbReference>
<evidence type="ECO:0000256" key="10">
    <source>
        <dbReference type="SAM" id="MobiDB-lite"/>
    </source>
</evidence>
<protein>
    <recommendedName>
        <fullName evidence="11">C2H2-type domain-containing protein</fullName>
    </recommendedName>
</protein>
<dbReference type="STRING" id="888268.A0A1E5WAX8"/>
<evidence type="ECO:0000256" key="7">
    <source>
        <dbReference type="ARBA" id="ARBA00023163"/>
    </source>
</evidence>
<dbReference type="Gene3D" id="3.30.160.60">
    <property type="entry name" value="Classic Zinc Finger"/>
    <property type="match status" value="1"/>
</dbReference>
<dbReference type="PROSITE" id="PS00028">
    <property type="entry name" value="ZINC_FINGER_C2H2_1"/>
    <property type="match status" value="2"/>
</dbReference>
<comment type="subcellular location">
    <subcellularLocation>
        <location evidence="1">Nucleus</location>
    </subcellularLocation>
</comment>
<evidence type="ECO:0000256" key="1">
    <source>
        <dbReference type="ARBA" id="ARBA00004123"/>
    </source>
</evidence>
<feature type="compositionally biased region" description="Basic residues" evidence="10">
    <location>
        <begin position="22"/>
        <end position="31"/>
    </location>
</feature>
<organism evidence="12 13">
    <name type="scientific">Dichanthelium oligosanthes</name>
    <dbReference type="NCBI Taxonomy" id="888268"/>
    <lineage>
        <taxon>Eukaryota</taxon>
        <taxon>Viridiplantae</taxon>
        <taxon>Streptophyta</taxon>
        <taxon>Embryophyta</taxon>
        <taxon>Tracheophyta</taxon>
        <taxon>Spermatophyta</taxon>
        <taxon>Magnoliopsida</taxon>
        <taxon>Liliopsida</taxon>
        <taxon>Poales</taxon>
        <taxon>Poaceae</taxon>
        <taxon>PACMAD clade</taxon>
        <taxon>Panicoideae</taxon>
        <taxon>Panicodae</taxon>
        <taxon>Paniceae</taxon>
        <taxon>Dichantheliinae</taxon>
        <taxon>Dichanthelium</taxon>
    </lineage>
</organism>
<name>A0A1E5WAX8_9POAL</name>
<dbReference type="SUPFAM" id="SSF57667">
    <property type="entry name" value="beta-beta-alpha zinc fingers"/>
    <property type="match status" value="1"/>
</dbReference>
<evidence type="ECO:0000313" key="12">
    <source>
        <dbReference type="EMBL" id="OEL34537.1"/>
    </source>
</evidence>
<keyword evidence="13" id="KW-1185">Reference proteome</keyword>
<feature type="region of interest" description="Disordered" evidence="10">
    <location>
        <begin position="1"/>
        <end position="63"/>
    </location>
</feature>
<evidence type="ECO:0000256" key="4">
    <source>
        <dbReference type="ARBA" id="ARBA00022771"/>
    </source>
</evidence>
<dbReference type="PANTHER" id="PTHR26374:SF345">
    <property type="entry name" value="C2H2-TYPE ZINC FINGER FAMILY PROTEIN"/>
    <property type="match status" value="1"/>
</dbReference>
<keyword evidence="4 9" id="KW-0863">Zinc-finger</keyword>
<gene>
    <name evidence="12" type="ORF">BAE44_0004439</name>
</gene>
<keyword evidence="2" id="KW-0479">Metal-binding</keyword>
<evidence type="ECO:0000259" key="11">
    <source>
        <dbReference type="PROSITE" id="PS50157"/>
    </source>
</evidence>
<evidence type="ECO:0000256" key="2">
    <source>
        <dbReference type="ARBA" id="ARBA00022723"/>
    </source>
</evidence>
<dbReference type="GO" id="GO:0005634">
    <property type="term" value="C:nucleus"/>
    <property type="evidence" value="ECO:0007669"/>
    <property type="project" value="UniProtKB-SubCell"/>
</dbReference>
<dbReference type="InterPro" id="IPR036236">
    <property type="entry name" value="Znf_C2H2_sf"/>
</dbReference>
<dbReference type="Proteomes" id="UP000095767">
    <property type="component" value="Unassembled WGS sequence"/>
</dbReference>
<feature type="domain" description="C2H2-type" evidence="11">
    <location>
        <begin position="178"/>
        <end position="200"/>
    </location>
</feature>
<sequence length="266" mass="28160">MREEGREPLMATPPDYSVGAKLKQRTKRRRQCSSLPLPASSSSSHSGSSTTTQQQEEEDEEEADMAKCLILLAQGPASVEAAIMPAAQPRPSPRCNTSRRHTADAGLSVSYECKTCNRCFPSFQALGGHRTSHNNDRKKPRWPEADAAAAAAAVTTTLSLRTAAAAGNAAAARRPAAHECSACGAVFASGQALGGHMRRHRPLTVSAAPESVVTADGSGNNNDNRLLKERSAGGNNVSLELDLNLLPAPSTEQEVTSPATRTHHFN</sequence>
<evidence type="ECO:0000256" key="8">
    <source>
        <dbReference type="ARBA" id="ARBA00023242"/>
    </source>
</evidence>
<evidence type="ECO:0000256" key="6">
    <source>
        <dbReference type="ARBA" id="ARBA00023015"/>
    </source>
</evidence>
<evidence type="ECO:0000256" key="3">
    <source>
        <dbReference type="ARBA" id="ARBA00022737"/>
    </source>
</evidence>
<proteinExistence type="predicted"/>
<keyword evidence="5" id="KW-0862">Zinc</keyword>
<dbReference type="SMART" id="SM00355">
    <property type="entry name" value="ZnF_C2H2"/>
    <property type="match status" value="2"/>
</dbReference>
<keyword evidence="6" id="KW-0805">Transcription regulation</keyword>
<dbReference type="OrthoDB" id="670865at2759"/>
<keyword evidence="3" id="KW-0677">Repeat</keyword>
<dbReference type="PROSITE" id="PS50157">
    <property type="entry name" value="ZINC_FINGER_C2H2_2"/>
    <property type="match status" value="2"/>
</dbReference>
<keyword evidence="7" id="KW-0804">Transcription</keyword>
<dbReference type="GO" id="GO:0008270">
    <property type="term" value="F:zinc ion binding"/>
    <property type="evidence" value="ECO:0007669"/>
    <property type="project" value="UniProtKB-KW"/>
</dbReference>
<feature type="compositionally biased region" description="Low complexity" evidence="10">
    <location>
        <begin position="40"/>
        <end position="54"/>
    </location>
</feature>